<dbReference type="SUPFAM" id="SSF56024">
    <property type="entry name" value="Phospholipase D/nuclease"/>
    <property type="match status" value="2"/>
</dbReference>
<evidence type="ECO:0000313" key="16">
    <source>
        <dbReference type="Proteomes" id="UP000091979"/>
    </source>
</evidence>
<keyword evidence="16" id="KW-1185">Reference proteome</keyword>
<evidence type="ECO:0000256" key="8">
    <source>
        <dbReference type="ARBA" id="ARBA00023098"/>
    </source>
</evidence>
<proteinExistence type="predicted"/>
<evidence type="ECO:0000256" key="9">
    <source>
        <dbReference type="ARBA" id="ARBA00023136"/>
    </source>
</evidence>
<evidence type="ECO:0000256" key="3">
    <source>
        <dbReference type="ARBA" id="ARBA00022516"/>
    </source>
</evidence>
<sequence length="473" mass="53293">MSPYVLLFNFFFILSVIGAGHALLTRKQPNSALVWVTVCLSLPVVGVLAYVIFGVNRVRRSATRLREEFEQQNVMGHLKPPDHRAHTCLLKELPKELIMLEKIGRAMTGTFPLKGNSIQPLYNGKEAYPAMLEAIKEARESIYLSTFLLDKDPVGRKFVKSLIDAHNRGVHVAVLIDGFGRLLSWYSVVRILKRNGVPATIFLPLSLFPPQIRLNLRNHRKLLAVDGKIGFTGGMNIGGTRDSKGHRRLSDMHYRLTGPIVSQLQQIFMEDWAYSNGAPHQPLPAPMDHTGNVLARVLKDGPDNPDNPLQTSILATISAAKHSVRIITPYFLPSAELLSVLSIAALRGIAVTIVLPVKSNWPFVHWASRNYFIGLLEAGVRIFYQPQPFCHTKLLIVDDCYVQFGSANMDPRSLQLNFELNVEVLDMNLAQQLIEHVDDTVRQSQEVTHREMVSRPLPVRIRDAFFWLFSPYL</sequence>
<keyword evidence="11" id="KW-1208">Phospholipid metabolism</keyword>
<evidence type="ECO:0000256" key="2">
    <source>
        <dbReference type="ARBA" id="ARBA00022475"/>
    </source>
</evidence>
<dbReference type="AlphaFoldDB" id="A0A1B7XH25"/>
<dbReference type="GO" id="GO:0005886">
    <property type="term" value="C:plasma membrane"/>
    <property type="evidence" value="ECO:0007669"/>
    <property type="project" value="UniProtKB-SubCell"/>
</dbReference>
<dbReference type="PANTHER" id="PTHR21248">
    <property type="entry name" value="CARDIOLIPIN SYNTHASE"/>
    <property type="match status" value="1"/>
</dbReference>
<dbReference type="InterPro" id="IPR001736">
    <property type="entry name" value="PLipase_D/transphosphatidylase"/>
</dbReference>
<evidence type="ECO:0000256" key="12">
    <source>
        <dbReference type="NCBIfam" id="TIGR04265"/>
    </source>
</evidence>
<dbReference type="EC" id="2.7.8.-" evidence="12"/>
<dbReference type="SMART" id="SM00155">
    <property type="entry name" value="PLDc"/>
    <property type="match status" value="2"/>
</dbReference>
<evidence type="ECO:0000256" key="6">
    <source>
        <dbReference type="ARBA" id="ARBA00022737"/>
    </source>
</evidence>
<dbReference type="OrthoDB" id="9762009at2"/>
<dbReference type="Pfam" id="PF13396">
    <property type="entry name" value="PLDc_N"/>
    <property type="match status" value="1"/>
</dbReference>
<keyword evidence="9 13" id="KW-0472">Membrane</keyword>
<dbReference type="Proteomes" id="UP000091979">
    <property type="component" value="Unassembled WGS sequence"/>
</dbReference>
<evidence type="ECO:0000256" key="7">
    <source>
        <dbReference type="ARBA" id="ARBA00022989"/>
    </source>
</evidence>
<organism evidence="15 16">
    <name type="scientific">Halodesulfovibrio spirochaetisodalis</name>
    <dbReference type="NCBI Taxonomy" id="1560234"/>
    <lineage>
        <taxon>Bacteria</taxon>
        <taxon>Pseudomonadati</taxon>
        <taxon>Thermodesulfobacteriota</taxon>
        <taxon>Desulfovibrionia</taxon>
        <taxon>Desulfovibrionales</taxon>
        <taxon>Desulfovibrionaceae</taxon>
        <taxon>Halodesulfovibrio</taxon>
    </lineage>
</organism>
<evidence type="ECO:0000256" key="5">
    <source>
        <dbReference type="ARBA" id="ARBA00022692"/>
    </source>
</evidence>
<reference evidence="15 16" key="1">
    <citation type="submission" date="2015-01" db="EMBL/GenBank/DDBJ databases">
        <title>Desulfovibrio sp. JC271 draft genome sequence.</title>
        <authorList>
            <person name="Shivani Y."/>
            <person name="Subhash Y."/>
            <person name="Sasikala C."/>
            <person name="Ramana C.V."/>
        </authorList>
    </citation>
    <scope>NUCLEOTIDE SEQUENCE [LARGE SCALE GENOMIC DNA]</scope>
    <source>
        <strain evidence="15 16">JC271</strain>
    </source>
</reference>
<feature type="transmembrane region" description="Helical" evidence="13">
    <location>
        <begin position="6"/>
        <end position="25"/>
    </location>
</feature>
<feature type="transmembrane region" description="Helical" evidence="13">
    <location>
        <begin position="32"/>
        <end position="53"/>
    </location>
</feature>
<gene>
    <name evidence="15" type="ORF">SP90_04835</name>
</gene>
<dbReference type="GO" id="GO:0032049">
    <property type="term" value="P:cardiolipin biosynthetic process"/>
    <property type="evidence" value="ECO:0007669"/>
    <property type="project" value="UniProtKB-UniRule"/>
</dbReference>
<comment type="subcellular location">
    <subcellularLocation>
        <location evidence="1">Cell membrane</location>
        <topology evidence="1">Multi-pass membrane protein</topology>
    </subcellularLocation>
</comment>
<dbReference type="InterPro" id="IPR027379">
    <property type="entry name" value="CLS_N"/>
</dbReference>
<dbReference type="EMBL" id="JXMS01000006">
    <property type="protein sequence ID" value="OBQ54814.1"/>
    <property type="molecule type" value="Genomic_DNA"/>
</dbReference>
<dbReference type="PATRIC" id="fig|1560234.3.peg.2927"/>
<feature type="domain" description="PLD phosphodiesterase" evidence="14">
    <location>
        <begin position="214"/>
        <end position="241"/>
    </location>
</feature>
<evidence type="ECO:0000259" key="14">
    <source>
        <dbReference type="PROSITE" id="PS50035"/>
    </source>
</evidence>
<dbReference type="Pfam" id="PF13091">
    <property type="entry name" value="PLDc_2"/>
    <property type="match status" value="2"/>
</dbReference>
<evidence type="ECO:0000313" key="15">
    <source>
        <dbReference type="EMBL" id="OBQ54814.1"/>
    </source>
</evidence>
<dbReference type="NCBIfam" id="TIGR04265">
    <property type="entry name" value="bac_cardiolipin"/>
    <property type="match status" value="1"/>
</dbReference>
<evidence type="ECO:0000256" key="4">
    <source>
        <dbReference type="ARBA" id="ARBA00022679"/>
    </source>
</evidence>
<dbReference type="CDD" id="cd09157">
    <property type="entry name" value="PLDc_CLS_unchar2_1"/>
    <property type="match status" value="1"/>
</dbReference>
<dbReference type="CDD" id="cd09163">
    <property type="entry name" value="PLDc_CLS_unchar2_2"/>
    <property type="match status" value="1"/>
</dbReference>
<keyword evidence="10" id="KW-0594">Phospholipid biosynthesis</keyword>
<dbReference type="GO" id="GO:0008808">
    <property type="term" value="F:cardiolipin synthase activity"/>
    <property type="evidence" value="ECO:0007669"/>
    <property type="project" value="UniProtKB-UniRule"/>
</dbReference>
<evidence type="ECO:0000256" key="10">
    <source>
        <dbReference type="ARBA" id="ARBA00023209"/>
    </source>
</evidence>
<keyword evidence="6" id="KW-0677">Repeat</keyword>
<dbReference type="Gene3D" id="3.30.870.10">
    <property type="entry name" value="Endonuclease Chain A"/>
    <property type="match status" value="2"/>
</dbReference>
<keyword evidence="4" id="KW-0808">Transferase</keyword>
<name>A0A1B7XH25_9BACT</name>
<dbReference type="PROSITE" id="PS50035">
    <property type="entry name" value="PLD"/>
    <property type="match status" value="2"/>
</dbReference>
<dbReference type="InterPro" id="IPR022924">
    <property type="entry name" value="Cardiolipin_synthase"/>
</dbReference>
<keyword evidence="5 13" id="KW-0812">Transmembrane</keyword>
<keyword evidence="7 13" id="KW-1133">Transmembrane helix</keyword>
<keyword evidence="8" id="KW-0443">Lipid metabolism</keyword>
<evidence type="ECO:0000256" key="13">
    <source>
        <dbReference type="SAM" id="Phobius"/>
    </source>
</evidence>
<dbReference type="InterPro" id="IPR025202">
    <property type="entry name" value="PLD-like_dom"/>
</dbReference>
<dbReference type="PANTHER" id="PTHR21248:SF22">
    <property type="entry name" value="PHOSPHOLIPASE D"/>
    <property type="match status" value="1"/>
</dbReference>
<dbReference type="STRING" id="1560234.SP90_04835"/>
<comment type="caution">
    <text evidence="15">The sequence shown here is derived from an EMBL/GenBank/DDBJ whole genome shotgun (WGS) entry which is preliminary data.</text>
</comment>
<accession>A0A1B7XH25</accession>
<evidence type="ECO:0000256" key="11">
    <source>
        <dbReference type="ARBA" id="ARBA00023264"/>
    </source>
</evidence>
<keyword evidence="3" id="KW-0444">Lipid biosynthesis</keyword>
<keyword evidence="2" id="KW-1003">Cell membrane</keyword>
<feature type="domain" description="PLD phosphodiesterase" evidence="14">
    <location>
        <begin position="391"/>
        <end position="413"/>
    </location>
</feature>
<dbReference type="RefSeq" id="WP_066853158.1">
    <property type="nucleotide sequence ID" value="NZ_JXMS01000006.1"/>
</dbReference>
<evidence type="ECO:0000256" key="1">
    <source>
        <dbReference type="ARBA" id="ARBA00004651"/>
    </source>
</evidence>
<protein>
    <recommendedName>
        <fullName evidence="12">Cardiolipin synthase</fullName>
        <ecNumber evidence="12">2.7.8.-</ecNumber>
    </recommendedName>
</protein>